<keyword evidence="1" id="KW-0472">Membrane</keyword>
<keyword evidence="1" id="KW-0812">Transmembrane</keyword>
<feature type="non-terminal residue" evidence="2">
    <location>
        <position position="116"/>
    </location>
</feature>
<dbReference type="PANTHER" id="PTHR23320:SF155">
    <property type="entry name" value="MEMBRANE-SPANNING 4-DOMAINS SUBFAMILY A MEMBER 8"/>
    <property type="match status" value="1"/>
</dbReference>
<dbReference type="EMBL" id="VZRC01001579">
    <property type="protein sequence ID" value="NWS64656.1"/>
    <property type="molecule type" value="Genomic_DNA"/>
</dbReference>
<accession>A0A7K5H614</accession>
<proteinExistence type="predicted"/>
<dbReference type="InterPro" id="IPR030417">
    <property type="entry name" value="MS4A"/>
</dbReference>
<dbReference type="AlphaFoldDB" id="A0A7K5H614"/>
<feature type="transmembrane region" description="Helical" evidence="1">
    <location>
        <begin position="12"/>
        <end position="32"/>
    </location>
</feature>
<dbReference type="OrthoDB" id="8951938at2759"/>
<gene>
    <name evidence="2" type="primary">Ms4a12</name>
    <name evidence="2" type="ORF">CHUBUR_R15470</name>
</gene>
<feature type="non-terminal residue" evidence="2">
    <location>
        <position position="1"/>
    </location>
</feature>
<keyword evidence="3" id="KW-1185">Reference proteome</keyword>
<evidence type="ECO:0000313" key="2">
    <source>
        <dbReference type="EMBL" id="NWS64656.1"/>
    </source>
</evidence>
<dbReference type="PANTHER" id="PTHR23320">
    <property type="entry name" value="MEMBRANE-SPANNING 4-DOMAINS SUBFAMILY A MS4A -RELATED"/>
    <property type="match status" value="1"/>
</dbReference>
<name>A0A7K5H614_9AVES</name>
<dbReference type="GO" id="GO:0005886">
    <property type="term" value="C:plasma membrane"/>
    <property type="evidence" value="ECO:0007669"/>
    <property type="project" value="TreeGrafter"/>
</dbReference>
<feature type="transmembrane region" description="Helical" evidence="1">
    <location>
        <begin position="38"/>
        <end position="67"/>
    </location>
</feature>
<protein>
    <submittedName>
        <fullName evidence="2">M4A12 protein</fullName>
    </submittedName>
</protein>
<comment type="caution">
    <text evidence="2">The sequence shown here is derived from an EMBL/GenBank/DDBJ whole genome shotgun (WGS) entry which is preliminary data.</text>
</comment>
<evidence type="ECO:0000256" key="1">
    <source>
        <dbReference type="SAM" id="Phobius"/>
    </source>
</evidence>
<dbReference type="Proteomes" id="UP000541181">
    <property type="component" value="Unassembled WGS sequence"/>
</dbReference>
<organism evidence="2 3">
    <name type="scientific">Chunga burmeisteri</name>
    <name type="common">Black-legged seriema</name>
    <dbReference type="NCBI Taxonomy" id="1352770"/>
    <lineage>
        <taxon>Eukaryota</taxon>
        <taxon>Metazoa</taxon>
        <taxon>Chordata</taxon>
        <taxon>Craniata</taxon>
        <taxon>Vertebrata</taxon>
        <taxon>Euteleostomi</taxon>
        <taxon>Archelosauria</taxon>
        <taxon>Archosauria</taxon>
        <taxon>Dinosauria</taxon>
        <taxon>Saurischia</taxon>
        <taxon>Theropoda</taxon>
        <taxon>Coelurosauria</taxon>
        <taxon>Aves</taxon>
        <taxon>Neognathae</taxon>
        <taxon>Neoaves</taxon>
        <taxon>Telluraves</taxon>
        <taxon>Australaves</taxon>
        <taxon>Cariamiformes</taxon>
        <taxon>Cariamidae</taxon>
        <taxon>Chunga</taxon>
    </lineage>
</organism>
<evidence type="ECO:0000313" key="3">
    <source>
        <dbReference type="Proteomes" id="UP000541181"/>
    </source>
</evidence>
<sequence length="116" mass="12691">VKGSQTMNVISAIFALLGIVAFIVDLNLNGLYRSSFNYYSYLILLAGNGISIVLLIFTILEFCIAVATANFWCRATRLSSNEAMLIVPSTTRVDLAVPPADLPQPPSYTEVIYDPK</sequence>
<keyword evidence="1" id="KW-1133">Transmembrane helix</keyword>
<dbReference type="GO" id="GO:0007166">
    <property type="term" value="P:cell surface receptor signaling pathway"/>
    <property type="evidence" value="ECO:0007669"/>
    <property type="project" value="TreeGrafter"/>
</dbReference>
<reference evidence="2 3" key="1">
    <citation type="submission" date="2019-09" db="EMBL/GenBank/DDBJ databases">
        <title>Bird 10,000 Genomes (B10K) Project - Family phase.</title>
        <authorList>
            <person name="Zhang G."/>
        </authorList>
    </citation>
    <scope>NUCLEOTIDE SEQUENCE [LARGE SCALE GENOMIC DNA]</scope>
    <source>
        <strain evidence="2">B10K-CU-031-22</strain>
    </source>
</reference>